<organism evidence="1 2">
    <name type="scientific">Mycoplasma haemocanis (strain Illinois)</name>
    <dbReference type="NCBI Taxonomy" id="1111676"/>
    <lineage>
        <taxon>Bacteria</taxon>
        <taxon>Bacillati</taxon>
        <taxon>Mycoplasmatota</taxon>
        <taxon>Mollicutes</taxon>
        <taxon>Mycoplasmataceae</taxon>
        <taxon>Mycoplasma</taxon>
    </lineage>
</organism>
<sequence>MNKLAFIGVGIAGGGGISVGGYAAYTMMQPSNVKEALIKNGFKLTLDLNEQERSKAWTKVLDTYKIEATSDTKIGSKEISAITAQDIESWCKEALEMGTKNQNYESTYSKTSKWCVVYTTISEKLTSENKKLSSDTNSLKTKYESMPETLKTSITSDNGQAGQKTKEWCENNVKRSFLGVQDIHYQNLAQYCLSA</sequence>
<gene>
    <name evidence="1" type="ordered locus">MHC_03245</name>
</gene>
<dbReference type="AlphaFoldDB" id="H6N787"/>
<dbReference type="HOGENOM" id="CLU_119971_0_0_14"/>
<dbReference type="STRING" id="1111676.MHC_03245"/>
<proteinExistence type="predicted"/>
<reference evidence="1 2" key="1">
    <citation type="journal article" date="2012" name="J. Bacteriol.">
        <title>Complete genome sequence of Mycoplasma haemocanis strain Illinois.</title>
        <authorList>
            <person name="do Nascimento N.C."/>
            <person name="Guimaraes A.M."/>
            <person name="Santos A.P."/>
            <person name="Sanmiguel P.J."/>
            <person name="Messick J.B."/>
        </authorList>
    </citation>
    <scope>NUCLEOTIDE SEQUENCE [LARGE SCALE GENOMIC DNA]</scope>
    <source>
        <strain evidence="1 2">Illinois</strain>
    </source>
</reference>
<evidence type="ECO:0000313" key="2">
    <source>
        <dbReference type="Proteomes" id="UP000009135"/>
    </source>
</evidence>
<keyword evidence="2" id="KW-1185">Reference proteome</keyword>
<dbReference type="Proteomes" id="UP000009135">
    <property type="component" value="Chromosome"/>
</dbReference>
<accession>H6N787</accession>
<protein>
    <submittedName>
        <fullName evidence="1">Uncharacterized protein</fullName>
    </submittedName>
</protein>
<dbReference type="KEGG" id="mhe:MHC_03245"/>
<dbReference type="EMBL" id="CP003199">
    <property type="protein sequence ID" value="AEW45509.1"/>
    <property type="molecule type" value="Genomic_DNA"/>
</dbReference>
<name>H6N787_MYCHN</name>
<dbReference type="OrthoDB" id="9831579at2"/>
<evidence type="ECO:0000313" key="1">
    <source>
        <dbReference type="EMBL" id="AEW45509.1"/>
    </source>
</evidence>